<feature type="compositionally biased region" description="Basic and acidic residues" evidence="1">
    <location>
        <begin position="10"/>
        <end position="30"/>
    </location>
</feature>
<evidence type="ECO:0000256" key="1">
    <source>
        <dbReference type="SAM" id="MobiDB-lite"/>
    </source>
</evidence>
<feature type="compositionally biased region" description="Basic and acidic residues" evidence="1">
    <location>
        <begin position="176"/>
        <end position="189"/>
    </location>
</feature>
<dbReference type="Proteomes" id="UP000292052">
    <property type="component" value="Unassembled WGS sequence"/>
</dbReference>
<accession>A0A482VKK7</accession>
<comment type="caution">
    <text evidence="2">The sequence shown here is derived from an EMBL/GenBank/DDBJ whole genome shotgun (WGS) entry which is preliminary data.</text>
</comment>
<feature type="region of interest" description="Disordered" evidence="1">
    <location>
        <begin position="1"/>
        <end position="45"/>
    </location>
</feature>
<keyword evidence="3" id="KW-1185">Reference proteome</keyword>
<evidence type="ECO:0000313" key="3">
    <source>
        <dbReference type="Proteomes" id="UP000292052"/>
    </source>
</evidence>
<feature type="region of interest" description="Disordered" evidence="1">
    <location>
        <begin position="176"/>
        <end position="271"/>
    </location>
</feature>
<proteinExistence type="predicted"/>
<dbReference type="AlphaFoldDB" id="A0A482VKK7"/>
<evidence type="ECO:0000313" key="2">
    <source>
        <dbReference type="EMBL" id="RZC32898.1"/>
    </source>
</evidence>
<reference evidence="2 3" key="1">
    <citation type="submission" date="2017-03" db="EMBL/GenBank/DDBJ databases">
        <title>Genome of the blue death feigning beetle - Asbolus verrucosus.</title>
        <authorList>
            <person name="Rider S.D."/>
        </authorList>
    </citation>
    <scope>NUCLEOTIDE SEQUENCE [LARGE SCALE GENOMIC DNA]</scope>
    <source>
        <strain evidence="2">Butters</strain>
        <tissue evidence="2">Head and leg muscle</tissue>
    </source>
</reference>
<name>A0A482VKK7_ASBVE</name>
<dbReference type="EMBL" id="QDEB01093613">
    <property type="protein sequence ID" value="RZC32898.1"/>
    <property type="molecule type" value="Genomic_DNA"/>
</dbReference>
<protein>
    <submittedName>
        <fullName evidence="2">Uncharacterized protein</fullName>
    </submittedName>
</protein>
<gene>
    <name evidence="2" type="ORF">BDFB_003773</name>
</gene>
<dbReference type="OrthoDB" id="283111at2759"/>
<sequence>MYTGLSYGRYRQEEASERRRYDAASRRWNDGDAAAPAEAPARRTRYARSSTASVAQLLSESCTSLLQKLTTKVRGPSATVEANKRNNLNPLTTSRSAVNVSKSGAATLGGTRMRLEDKYSSVLEKIYGRRRDPERTIEPSVGRALSKSATSAVLAEKAYPYVAYNSCGVAAREKTPFRGETRAQHRRPEPPYAYLDGEAASRLRHRSNHSELRPRRSSKPLRTGKSEAGLKLCPVEMPPLDGGGPVPVHSRRADEETTPTPAVPDPLSEREAKRKEIQSLIMKYSALDEVYNRGASGAAAAAAPKQSAATVIARKYYPAAARLAAVLFKR</sequence>
<organism evidence="2 3">
    <name type="scientific">Asbolus verrucosus</name>
    <name type="common">Desert ironclad beetle</name>
    <dbReference type="NCBI Taxonomy" id="1661398"/>
    <lineage>
        <taxon>Eukaryota</taxon>
        <taxon>Metazoa</taxon>
        <taxon>Ecdysozoa</taxon>
        <taxon>Arthropoda</taxon>
        <taxon>Hexapoda</taxon>
        <taxon>Insecta</taxon>
        <taxon>Pterygota</taxon>
        <taxon>Neoptera</taxon>
        <taxon>Endopterygota</taxon>
        <taxon>Coleoptera</taxon>
        <taxon>Polyphaga</taxon>
        <taxon>Cucujiformia</taxon>
        <taxon>Tenebrionidae</taxon>
        <taxon>Pimeliinae</taxon>
        <taxon>Asbolus</taxon>
    </lineage>
</organism>